<dbReference type="PANTHER" id="PTHR42737:SF2">
    <property type="entry name" value="GLUTATHIONE REDUCTASE"/>
    <property type="match status" value="1"/>
</dbReference>
<gene>
    <name evidence="22" type="ORF">GBAR_LOCUS12739</name>
</gene>
<dbReference type="Gene3D" id="3.30.390.30">
    <property type="match status" value="1"/>
</dbReference>
<dbReference type="Pfam" id="PF02852">
    <property type="entry name" value="Pyr_redox_dim"/>
    <property type="match status" value="1"/>
</dbReference>
<dbReference type="InterPro" id="IPR012999">
    <property type="entry name" value="Pyr_OxRdtase_I_AS"/>
</dbReference>
<evidence type="ECO:0000256" key="4">
    <source>
        <dbReference type="ARBA" id="ARBA00011738"/>
    </source>
</evidence>
<dbReference type="NCBIfam" id="NF004776">
    <property type="entry name" value="PRK06116.1"/>
    <property type="match status" value="1"/>
</dbReference>
<evidence type="ECO:0000256" key="11">
    <source>
        <dbReference type="ARBA" id="ARBA00023128"/>
    </source>
</evidence>
<dbReference type="GO" id="GO:0005739">
    <property type="term" value="C:mitochondrion"/>
    <property type="evidence" value="ECO:0007669"/>
    <property type="project" value="UniProtKB-SubCell"/>
</dbReference>
<evidence type="ECO:0000256" key="7">
    <source>
        <dbReference type="ARBA" id="ARBA00022827"/>
    </source>
</evidence>
<feature type="binding site" evidence="16">
    <location>
        <position position="271"/>
    </location>
    <ligand>
        <name>NAD(+)</name>
        <dbReference type="ChEBI" id="CHEBI:57540"/>
    </ligand>
</feature>
<organism evidence="22 23">
    <name type="scientific">Geodia barretti</name>
    <name type="common">Barrett's horny sponge</name>
    <dbReference type="NCBI Taxonomy" id="519541"/>
    <lineage>
        <taxon>Eukaryota</taxon>
        <taxon>Metazoa</taxon>
        <taxon>Porifera</taxon>
        <taxon>Demospongiae</taxon>
        <taxon>Heteroscleromorpha</taxon>
        <taxon>Tetractinellida</taxon>
        <taxon>Astrophorina</taxon>
        <taxon>Geodiidae</taxon>
        <taxon>Geodia</taxon>
    </lineage>
</organism>
<dbReference type="GO" id="GO:0004362">
    <property type="term" value="F:glutathione-disulfide reductase (NADPH) activity"/>
    <property type="evidence" value="ECO:0007669"/>
    <property type="project" value="UniProtKB-EC"/>
</dbReference>
<keyword evidence="16" id="KW-0520">NAD</keyword>
<comment type="catalytic activity">
    <reaction evidence="14 19">
        <text>2 glutathione + NADP(+) = glutathione disulfide + NADPH + H(+)</text>
        <dbReference type="Rhea" id="RHEA:11740"/>
        <dbReference type="ChEBI" id="CHEBI:15378"/>
        <dbReference type="ChEBI" id="CHEBI:57783"/>
        <dbReference type="ChEBI" id="CHEBI:57925"/>
        <dbReference type="ChEBI" id="CHEBI:58297"/>
        <dbReference type="ChEBI" id="CHEBI:58349"/>
        <dbReference type="EC" id="1.8.1.7"/>
    </reaction>
</comment>
<evidence type="ECO:0000256" key="16">
    <source>
        <dbReference type="PIRSR" id="PIRSR000350-3"/>
    </source>
</evidence>
<keyword evidence="7 16" id="KW-0274">FAD</keyword>
<dbReference type="FunFam" id="3.50.50.60:FF:000235">
    <property type="entry name" value="Glutathione reductase"/>
    <property type="match status" value="1"/>
</dbReference>
<evidence type="ECO:0000256" key="19">
    <source>
        <dbReference type="RuleBase" id="RU365016"/>
    </source>
</evidence>
<keyword evidence="6 18" id="KW-0285">Flavoprotein</keyword>
<keyword evidence="8 19" id="KW-0521">NADP</keyword>
<dbReference type="Gene3D" id="3.50.50.60">
    <property type="entry name" value="FAD/NAD(P)-binding domain"/>
    <property type="match status" value="2"/>
</dbReference>
<evidence type="ECO:0000256" key="8">
    <source>
        <dbReference type="ARBA" id="ARBA00022857"/>
    </source>
</evidence>
<dbReference type="FunFam" id="3.50.50.60:FF:000484">
    <property type="entry name" value="Glutathione reductase, mitochondrial"/>
    <property type="match status" value="1"/>
</dbReference>
<feature type="binding site" evidence="16">
    <location>
        <position position="55"/>
    </location>
    <ligand>
        <name>FAD</name>
        <dbReference type="ChEBI" id="CHEBI:57692"/>
    </ligand>
</feature>
<keyword evidence="16" id="KW-0547">Nucleotide-binding</keyword>
<comment type="similarity">
    <text evidence="3 18">Belongs to the class-I pyridine nucleotide-disulfide oxidoreductase family.</text>
</comment>
<evidence type="ECO:0000256" key="5">
    <source>
        <dbReference type="ARBA" id="ARBA00022490"/>
    </source>
</evidence>
<dbReference type="PIRSF" id="PIRSF000350">
    <property type="entry name" value="Mercury_reductase_MerA"/>
    <property type="match status" value="1"/>
</dbReference>
<dbReference type="AlphaFoldDB" id="A0AA35S124"/>
<evidence type="ECO:0000256" key="13">
    <source>
        <dbReference type="ARBA" id="ARBA00023284"/>
    </source>
</evidence>
<comment type="function">
    <text evidence="19">Catalyzes the reduction of glutathione disulfide (GSSG) to reduced glutathione (GSH). Constitutes the major mechanism to maintain a high GSH:GSSG ratio in the cytosol.</text>
</comment>
<keyword evidence="12" id="KW-1015">Disulfide bond</keyword>
<dbReference type="PANTHER" id="PTHR42737">
    <property type="entry name" value="GLUTATHIONE REDUCTASE"/>
    <property type="match status" value="1"/>
</dbReference>
<evidence type="ECO:0000256" key="6">
    <source>
        <dbReference type="ARBA" id="ARBA00022630"/>
    </source>
</evidence>
<feature type="binding site" evidence="16">
    <location>
        <position position="312"/>
    </location>
    <ligand>
        <name>FAD</name>
        <dbReference type="ChEBI" id="CHEBI:57692"/>
    </ligand>
</feature>
<keyword evidence="23" id="KW-1185">Reference proteome</keyword>
<keyword evidence="11" id="KW-0496">Mitochondrion</keyword>
<proteinExistence type="inferred from homology"/>
<keyword evidence="13 18" id="KW-0676">Redox-active center</keyword>
<evidence type="ECO:0000259" key="21">
    <source>
        <dbReference type="Pfam" id="PF07992"/>
    </source>
</evidence>
<dbReference type="GO" id="GO:0034599">
    <property type="term" value="P:cellular response to oxidative stress"/>
    <property type="evidence" value="ECO:0007669"/>
    <property type="project" value="TreeGrafter"/>
</dbReference>
<dbReference type="GO" id="GO:0050660">
    <property type="term" value="F:flavin adenine dinucleotide binding"/>
    <property type="evidence" value="ECO:0007669"/>
    <property type="project" value="InterPro"/>
</dbReference>
<dbReference type="GO" id="GO:0005829">
    <property type="term" value="C:cytosol"/>
    <property type="evidence" value="ECO:0007669"/>
    <property type="project" value="TreeGrafter"/>
</dbReference>
<dbReference type="EC" id="1.8.1.7" evidence="19"/>
<name>A0AA35S124_GEOBA</name>
<dbReference type="PROSITE" id="PS00076">
    <property type="entry name" value="PYRIDINE_REDOX_1"/>
    <property type="match status" value="1"/>
</dbReference>
<evidence type="ECO:0000259" key="20">
    <source>
        <dbReference type="Pfam" id="PF02852"/>
    </source>
</evidence>
<dbReference type="InterPro" id="IPR004099">
    <property type="entry name" value="Pyr_nucl-diS_OxRdtase_dimer"/>
</dbReference>
<dbReference type="Pfam" id="PF07992">
    <property type="entry name" value="Pyr_redox_2"/>
    <property type="match status" value="1"/>
</dbReference>
<evidence type="ECO:0000313" key="23">
    <source>
        <dbReference type="Proteomes" id="UP001174909"/>
    </source>
</evidence>
<feature type="disulfide bond" description="Redox-active" evidence="17">
    <location>
        <begin position="46"/>
        <end position="51"/>
    </location>
</feature>
<comment type="subunit">
    <text evidence="4">Homodimer.</text>
</comment>
<dbReference type="InterPro" id="IPR023753">
    <property type="entry name" value="FAD/NAD-binding_dom"/>
</dbReference>
<evidence type="ECO:0000256" key="9">
    <source>
        <dbReference type="ARBA" id="ARBA00022946"/>
    </source>
</evidence>
<dbReference type="InterPro" id="IPR016156">
    <property type="entry name" value="FAD/NAD-linked_Rdtase_dimer_sf"/>
</dbReference>
<dbReference type="InterPro" id="IPR001100">
    <property type="entry name" value="Pyr_nuc-diS_OxRdtase"/>
</dbReference>
<evidence type="ECO:0000256" key="17">
    <source>
        <dbReference type="PIRSR" id="PIRSR000350-4"/>
    </source>
</evidence>
<dbReference type="EMBL" id="CASHTH010001902">
    <property type="protein sequence ID" value="CAI8021485.1"/>
    <property type="molecule type" value="Genomic_DNA"/>
</dbReference>
<dbReference type="FunFam" id="3.30.390.30:FF:000003">
    <property type="entry name" value="Glutathione reductase"/>
    <property type="match status" value="1"/>
</dbReference>
<evidence type="ECO:0000256" key="12">
    <source>
        <dbReference type="ARBA" id="ARBA00023157"/>
    </source>
</evidence>
<feature type="domain" description="FAD/NAD(P)-binding" evidence="21">
    <location>
        <begin position="10"/>
        <end position="327"/>
    </location>
</feature>
<accession>A0AA35S124</accession>
<comment type="caution">
    <text evidence="22">The sequence shown here is derived from an EMBL/GenBank/DDBJ whole genome shotgun (WGS) entry which is preliminary data.</text>
</comment>
<dbReference type="Proteomes" id="UP001174909">
    <property type="component" value="Unassembled WGS sequence"/>
</dbReference>
<comment type="subcellular location">
    <subcellularLocation>
        <location evidence="2 19">Cytoplasm</location>
    </subcellularLocation>
    <subcellularLocation>
        <location evidence="1">Mitochondrion</location>
    </subcellularLocation>
</comment>
<dbReference type="GO" id="GO:0050661">
    <property type="term" value="F:NADP binding"/>
    <property type="evidence" value="ECO:0007669"/>
    <property type="project" value="InterPro"/>
</dbReference>
<keyword evidence="5 19" id="KW-0963">Cytoplasm</keyword>
<keyword evidence="9" id="KW-0809">Transit peptide</keyword>
<evidence type="ECO:0000256" key="10">
    <source>
        <dbReference type="ARBA" id="ARBA00023002"/>
    </source>
</evidence>
<evidence type="ECO:0000256" key="2">
    <source>
        <dbReference type="ARBA" id="ARBA00004496"/>
    </source>
</evidence>
<evidence type="ECO:0000313" key="22">
    <source>
        <dbReference type="EMBL" id="CAI8021485.1"/>
    </source>
</evidence>
<dbReference type="PRINTS" id="PR00411">
    <property type="entry name" value="PNDRDTASEI"/>
</dbReference>
<evidence type="ECO:0000256" key="3">
    <source>
        <dbReference type="ARBA" id="ARBA00007532"/>
    </source>
</evidence>
<dbReference type="SUPFAM" id="SSF55424">
    <property type="entry name" value="FAD/NAD-linked reductases, dimerisation (C-terminal) domain"/>
    <property type="match status" value="1"/>
</dbReference>
<protein>
    <recommendedName>
        <fullName evidence="19">Glutathione reductase</fullName>
        <ecNumber evidence="19">1.8.1.7</ecNumber>
    </recommendedName>
</protein>
<evidence type="ECO:0000256" key="18">
    <source>
        <dbReference type="RuleBase" id="RU003691"/>
    </source>
</evidence>
<dbReference type="GO" id="GO:0006749">
    <property type="term" value="P:glutathione metabolic process"/>
    <property type="evidence" value="ECO:0007669"/>
    <property type="project" value="InterPro"/>
</dbReference>
<comment type="cofactor">
    <cofactor evidence="16">
        <name>FAD</name>
        <dbReference type="ChEBI" id="CHEBI:57692"/>
    </cofactor>
    <text evidence="16">Binds 1 FAD per subunit.</text>
</comment>
<dbReference type="SUPFAM" id="SSF51905">
    <property type="entry name" value="FAD/NAD(P)-binding domain"/>
    <property type="match status" value="1"/>
</dbReference>
<dbReference type="InterPro" id="IPR046952">
    <property type="entry name" value="GSHR/TRXR-like"/>
</dbReference>
<keyword evidence="10 18" id="KW-0560">Oxidoreductase</keyword>
<dbReference type="PRINTS" id="PR00368">
    <property type="entry name" value="FADPNR"/>
</dbReference>
<reference evidence="22" key="1">
    <citation type="submission" date="2023-03" db="EMBL/GenBank/DDBJ databases">
        <authorList>
            <person name="Steffen K."/>
            <person name="Cardenas P."/>
        </authorList>
    </citation>
    <scope>NUCLEOTIDE SEQUENCE</scope>
</reference>
<dbReference type="NCBIfam" id="TIGR01421">
    <property type="entry name" value="gluta_reduc_1"/>
    <property type="match status" value="1"/>
</dbReference>
<dbReference type="InterPro" id="IPR036188">
    <property type="entry name" value="FAD/NAD-bd_sf"/>
</dbReference>
<feature type="binding site" evidence="16">
    <location>
        <begin position="177"/>
        <end position="184"/>
    </location>
    <ligand>
        <name>NAD(+)</name>
        <dbReference type="ChEBI" id="CHEBI:57540"/>
    </ligand>
</feature>
<feature type="domain" description="Pyridine nucleotide-disulphide oxidoreductase dimerisation" evidence="20">
    <location>
        <begin position="348"/>
        <end position="458"/>
    </location>
</feature>
<feature type="active site" description="Proton acceptor" evidence="15">
    <location>
        <position position="448"/>
    </location>
</feature>
<evidence type="ECO:0000256" key="14">
    <source>
        <dbReference type="ARBA" id="ARBA00049142"/>
    </source>
</evidence>
<evidence type="ECO:0000256" key="1">
    <source>
        <dbReference type="ARBA" id="ARBA00004173"/>
    </source>
</evidence>
<dbReference type="InterPro" id="IPR006322">
    <property type="entry name" value="Glutathione_Rdtase_euk/bac"/>
</dbReference>
<sequence>MSKAAAKGLDYLVIGGGSGGLGSARRAALLGAKVAIVEHGRLGGTCVNVGCVPKKVMFYTSSHMEYIHDHADYGFTVSDAKFNWGTIKKARDDYVKRLNDIYFANLQKDAVEYIKGHATFTGPHEVKVGDKTYTAEHILIATGTKPIIPKVPGHEYGITSDGFFELEDLPKKVAVVGSGYIAVELAGILNSLGSEVSLVVRYHKCLRSFDDVLSDSLMEEMTNAGIKVVKFSTVEKVEKAGETLTVSLAANTEQGVASVIPGVNCLLWAIGRDSNLVDLGIDKTGVVLDRKGFVTVDPYQNTNIQNMYALGDVAGNKLLTPVAIAAGRKLAHRLFDNQPESKMNYDDIPTVVFSHPPIGTVGLSQAEAEKKYGADKLKIYRSSFTPMYHAITKRKTKCHMKLICLLPNEKVIGLHMIGLGCDEILQGFGVAIKMGATKADFDSCCAIHPTSGEELVTLR</sequence>
<evidence type="ECO:0000256" key="15">
    <source>
        <dbReference type="PIRSR" id="PIRSR000350-2"/>
    </source>
</evidence>
<dbReference type="GO" id="GO:0045454">
    <property type="term" value="P:cell redox homeostasis"/>
    <property type="evidence" value="ECO:0007669"/>
    <property type="project" value="InterPro"/>
</dbReference>